<evidence type="ECO:0000313" key="19">
    <source>
        <dbReference type="EMBL" id="GGJ09150.1"/>
    </source>
</evidence>
<comment type="similarity">
    <text evidence="14 17">Belongs to the ABC transporter superfamily. UvrA family.</text>
</comment>
<dbReference type="PROSITE" id="PS50893">
    <property type="entry name" value="ABC_TRANSPORTER_2"/>
    <property type="match status" value="2"/>
</dbReference>
<dbReference type="Pfam" id="PF00005">
    <property type="entry name" value="ABC_tran"/>
    <property type="match status" value="1"/>
</dbReference>
<sequence length="945" mass="104736">MDTISIRGARTHNLKNIDLELPRDKLIVITGLSGSGKSSLAFDTLYAEGQRRYVESLSAYARQFLSMMEKPDVDHIEGLSPAISIEQKSTSHNPRSTVGTITEIYDYLRLLFARAGEPRCPDHDLPLAAQTVSQMVDQVLALPEGSKLMLLAPVMRERKGEHLALLDELRAQGFVRARIDGRIHELDEAPALEKNRKHTIEVVVDRFKVREDLQLRLAESFETALHLADGIAIVAPMDDEQVEEITFSSRFACPQCGHSISELEPRLFSFNNPAGACSGCDGLGVKQFFDARRLANGELTLAEGAIRGWDRRNVYYFQMLSSLAAHYGIDLDKPFDDLDEKHRQLILRGTGNEKIPFRYLNDRGDIVRREHPFEGILPNLERRYRETESQSVREELAKYLSTQPCPDCSGTRLRREARHVFIDDRNLPGLTTLPVGAAAEYFEQLSLPGSRGEIAEKILKEIRARLQFLVNVGLDYLALDRSADTLSGGEAQRIRLASQIGAGLVGVMYILDEPSIGLHQRDNERLLSTLIHLRDLGNTVIVVEHDEDAIRLADYVVDIGPGAGVHGGRIVSHGTPQQVMDDPNSLTGQYLSGTKKIAVPAKRNPPSKDKWLRLKGARGNNLQKVNLEIPVGLFTCVTGVSGSGKSTLINNTLYPITATALNGATTLDAAPYDSFDGMEHLDKVVDIDQSPIGRTPRSNPATYTGLFTPIRDLFAGTQEARSRGYKAGRFSFNVKGGRCEACQGDGLIKVEMHFLPDIYVPCDVCKSKRYNRETLEIKYKGKNIHEVLEMTIEEAREFFDAVPALARKLQTLMDVGLSYVRLGQPATTLSGGEAQRVKLARELSKRDTGKTLYILDEPTTGLHFADIQQLLDVLHRLRDHGNTLVVIEHNLDVIKTADWIVDIGPEGGSRGGQIIAAGTPEQIAEASQSYTGQFLGPLLKRDRAS</sequence>
<proteinExistence type="inferred from homology"/>
<keyword evidence="3 17" id="KW-0479">Metal-binding</keyword>
<evidence type="ECO:0000256" key="14">
    <source>
        <dbReference type="ARBA" id="ARBA00038000"/>
    </source>
</evidence>
<feature type="binding site" evidence="17">
    <location>
        <begin position="639"/>
        <end position="646"/>
    </location>
    <ligand>
        <name>ATP</name>
        <dbReference type="ChEBI" id="CHEBI:30616"/>
    </ligand>
</feature>
<dbReference type="InterPro" id="IPR027417">
    <property type="entry name" value="P-loop_NTPase"/>
</dbReference>
<keyword evidence="12 17" id="KW-0238">DNA-binding</keyword>
<dbReference type="EMBL" id="BMNN01000009">
    <property type="protein sequence ID" value="GGJ09150.1"/>
    <property type="molecule type" value="Genomic_DNA"/>
</dbReference>
<keyword evidence="17" id="KW-0742">SOS response</keyword>
<feature type="domain" description="ABC transporter" evidence="18">
    <location>
        <begin position="309"/>
        <end position="592"/>
    </location>
</feature>
<dbReference type="InterPro" id="IPR041552">
    <property type="entry name" value="UvrA_DNA-bd"/>
</dbReference>
<dbReference type="Gene3D" id="3.40.50.300">
    <property type="entry name" value="P-loop containing nucleotide triphosphate hydrolases"/>
    <property type="match status" value="3"/>
</dbReference>
<dbReference type="PANTHER" id="PTHR43152">
    <property type="entry name" value="UVRABC SYSTEM PROTEIN A"/>
    <property type="match status" value="1"/>
</dbReference>
<comment type="caution">
    <text evidence="19">The sequence shown here is derived from an EMBL/GenBank/DDBJ whole genome shotgun (WGS) entry which is preliminary data.</text>
</comment>
<protein>
    <recommendedName>
        <fullName evidence="15 17">UvrABC system protein A</fullName>
        <shortName evidence="17">UvrA protein</shortName>
    </recommendedName>
    <alternativeName>
        <fullName evidence="16 17">Excinuclease ABC subunit A</fullName>
    </alternativeName>
</protein>
<comment type="subunit">
    <text evidence="17">Forms a heterotetramer with UvrB during the search for lesions.</text>
</comment>
<dbReference type="CDD" id="cd03271">
    <property type="entry name" value="ABC_UvrA_II"/>
    <property type="match status" value="1"/>
</dbReference>
<comment type="subcellular location">
    <subcellularLocation>
        <location evidence="1 17">Cytoplasm</location>
    </subcellularLocation>
</comment>
<dbReference type="InterPro" id="IPR041102">
    <property type="entry name" value="UvrA_inter"/>
</dbReference>
<keyword evidence="10 17" id="KW-0067">ATP-binding</keyword>
<evidence type="ECO:0000256" key="17">
    <source>
        <dbReference type="HAMAP-Rule" id="MF_00205"/>
    </source>
</evidence>
<name>A0ABQ2CSQ5_9GAMM</name>
<evidence type="ECO:0000256" key="16">
    <source>
        <dbReference type="ARBA" id="ARBA00042156"/>
    </source>
</evidence>
<keyword evidence="7 17" id="KW-0228">DNA excision</keyword>
<dbReference type="Pfam" id="PF17755">
    <property type="entry name" value="UvrA_DNA-bind"/>
    <property type="match status" value="1"/>
</dbReference>
<keyword evidence="6 17" id="KW-0227">DNA damage</keyword>
<evidence type="ECO:0000256" key="2">
    <source>
        <dbReference type="ARBA" id="ARBA00022490"/>
    </source>
</evidence>
<feature type="domain" description="ABC transporter" evidence="18">
    <location>
        <begin position="607"/>
        <end position="936"/>
    </location>
</feature>
<dbReference type="SUPFAM" id="SSF52540">
    <property type="entry name" value="P-loop containing nucleoside triphosphate hydrolases"/>
    <property type="match status" value="2"/>
</dbReference>
<evidence type="ECO:0000256" key="1">
    <source>
        <dbReference type="ARBA" id="ARBA00004496"/>
    </source>
</evidence>
<dbReference type="InterPro" id="IPR004602">
    <property type="entry name" value="UvrA"/>
</dbReference>
<dbReference type="Proteomes" id="UP000633263">
    <property type="component" value="Unassembled WGS sequence"/>
</dbReference>
<evidence type="ECO:0000256" key="9">
    <source>
        <dbReference type="ARBA" id="ARBA00022833"/>
    </source>
</evidence>
<keyword evidence="9 17" id="KW-0862">Zinc</keyword>
<keyword evidence="11 17" id="KW-0267">Excision nuclease</keyword>
<evidence type="ECO:0000256" key="3">
    <source>
        <dbReference type="ARBA" id="ARBA00022723"/>
    </source>
</evidence>
<dbReference type="PANTHER" id="PTHR43152:SF3">
    <property type="entry name" value="UVRABC SYSTEM PROTEIN A"/>
    <property type="match status" value="1"/>
</dbReference>
<dbReference type="Gene3D" id="1.20.1580.10">
    <property type="entry name" value="ABC transporter ATPase like domain"/>
    <property type="match status" value="3"/>
</dbReference>
<feature type="zinc finger region" description="C4-type" evidence="17">
    <location>
        <begin position="739"/>
        <end position="765"/>
    </location>
</feature>
<dbReference type="InterPro" id="IPR003439">
    <property type="entry name" value="ABC_transporter-like_ATP-bd"/>
</dbReference>
<dbReference type="Gene3D" id="3.30.190.20">
    <property type="match status" value="1"/>
</dbReference>
<dbReference type="InterPro" id="IPR017871">
    <property type="entry name" value="ABC_transporter-like_CS"/>
</dbReference>
<dbReference type="Pfam" id="PF17760">
    <property type="entry name" value="UvrA_inter"/>
    <property type="match status" value="1"/>
</dbReference>
<organism evidence="19 20">
    <name type="scientific">Halopseudomonas pertucinogena</name>
    <dbReference type="NCBI Taxonomy" id="86175"/>
    <lineage>
        <taxon>Bacteria</taxon>
        <taxon>Pseudomonadati</taxon>
        <taxon>Pseudomonadota</taxon>
        <taxon>Gammaproteobacteria</taxon>
        <taxon>Pseudomonadales</taxon>
        <taxon>Pseudomonadaceae</taxon>
        <taxon>Halopseudomonas</taxon>
    </lineage>
</organism>
<feature type="zinc finger region" description="C4-type" evidence="17">
    <location>
        <begin position="253"/>
        <end position="280"/>
    </location>
</feature>
<comment type="function">
    <text evidence="17">The UvrABC repair system catalyzes the recognition and processing of DNA lesions. UvrA is an ATPase and a DNA-binding protein. A damage recognition complex composed of 2 UvrA and 2 UvrB subunits scans DNA for abnormalities. When the presence of a lesion has been verified by UvrB, the UvrA molecules dissociate.</text>
</comment>
<feature type="binding site" evidence="17">
    <location>
        <begin position="31"/>
        <end position="38"/>
    </location>
    <ligand>
        <name>ATP</name>
        <dbReference type="ChEBI" id="CHEBI:30616"/>
    </ligand>
</feature>
<dbReference type="NCBIfam" id="TIGR00630">
    <property type="entry name" value="uvra"/>
    <property type="match status" value="1"/>
</dbReference>
<dbReference type="NCBIfam" id="NF001503">
    <property type="entry name" value="PRK00349.1"/>
    <property type="match status" value="1"/>
</dbReference>
<keyword evidence="8 17" id="KW-0863">Zinc-finger</keyword>
<keyword evidence="4 17" id="KW-0677">Repeat</keyword>
<keyword evidence="13 17" id="KW-0234">DNA repair</keyword>
<dbReference type="Gene3D" id="1.10.8.280">
    <property type="entry name" value="ABC transporter ATPase domain-like"/>
    <property type="match status" value="1"/>
</dbReference>
<evidence type="ECO:0000259" key="18">
    <source>
        <dbReference type="PROSITE" id="PS50893"/>
    </source>
</evidence>
<accession>A0ABQ2CSQ5</accession>
<dbReference type="HAMAP" id="MF_00205">
    <property type="entry name" value="UvrA"/>
    <property type="match status" value="1"/>
</dbReference>
<evidence type="ECO:0000313" key="20">
    <source>
        <dbReference type="Proteomes" id="UP000633263"/>
    </source>
</evidence>
<evidence type="ECO:0000256" key="8">
    <source>
        <dbReference type="ARBA" id="ARBA00022771"/>
    </source>
</evidence>
<gene>
    <name evidence="17 19" type="primary">uvrA</name>
    <name evidence="19" type="ORF">GCM10009083_27700</name>
</gene>
<dbReference type="PROSITE" id="PS00211">
    <property type="entry name" value="ABC_TRANSPORTER_1"/>
    <property type="match status" value="2"/>
</dbReference>
<evidence type="ECO:0000256" key="13">
    <source>
        <dbReference type="ARBA" id="ARBA00023204"/>
    </source>
</evidence>
<evidence type="ECO:0000256" key="7">
    <source>
        <dbReference type="ARBA" id="ARBA00022769"/>
    </source>
</evidence>
<evidence type="ECO:0000256" key="15">
    <source>
        <dbReference type="ARBA" id="ARBA00039316"/>
    </source>
</evidence>
<keyword evidence="2 17" id="KW-0963">Cytoplasm</keyword>
<dbReference type="RefSeq" id="WP_188637255.1">
    <property type="nucleotide sequence ID" value="NZ_BMNN01000009.1"/>
</dbReference>
<evidence type="ECO:0000256" key="4">
    <source>
        <dbReference type="ARBA" id="ARBA00022737"/>
    </source>
</evidence>
<evidence type="ECO:0000256" key="11">
    <source>
        <dbReference type="ARBA" id="ARBA00022881"/>
    </source>
</evidence>
<evidence type="ECO:0000256" key="5">
    <source>
        <dbReference type="ARBA" id="ARBA00022741"/>
    </source>
</evidence>
<evidence type="ECO:0000256" key="10">
    <source>
        <dbReference type="ARBA" id="ARBA00022840"/>
    </source>
</evidence>
<evidence type="ECO:0000256" key="12">
    <source>
        <dbReference type="ARBA" id="ARBA00023125"/>
    </source>
</evidence>
<keyword evidence="20" id="KW-1185">Reference proteome</keyword>
<dbReference type="CDD" id="cd03270">
    <property type="entry name" value="ABC_UvrA_I"/>
    <property type="match status" value="1"/>
</dbReference>
<reference evidence="20" key="1">
    <citation type="journal article" date="2019" name="Int. J. Syst. Evol. Microbiol.">
        <title>The Global Catalogue of Microorganisms (GCM) 10K type strain sequencing project: providing services to taxonomists for standard genome sequencing and annotation.</title>
        <authorList>
            <consortium name="The Broad Institute Genomics Platform"/>
            <consortium name="The Broad Institute Genome Sequencing Center for Infectious Disease"/>
            <person name="Wu L."/>
            <person name="Ma J."/>
        </authorList>
    </citation>
    <scope>NUCLEOTIDE SEQUENCE [LARGE SCALE GENOMIC DNA]</scope>
    <source>
        <strain evidence="20">JCM 11590</strain>
    </source>
</reference>
<evidence type="ECO:0000256" key="6">
    <source>
        <dbReference type="ARBA" id="ARBA00022763"/>
    </source>
</evidence>
<keyword evidence="5 17" id="KW-0547">Nucleotide-binding</keyword>